<sequence>MKLTFLGTGVSVPFENRAQSSILVEEDVKILVDVGIGALLRLEQANVSPADIDAILITHHHLDHNGDLMNILKARWLLEAGEVEIYGPKGTRMFLESLLNAFPYLRNKIKFKVFEEQNFRVGNMKIRAIKTIHSIESQGYVIDDFIAISGDTRAFRDFLALECFCMVHELSLPFNYRADFHTTPENLKEFLGFIKAEKLFLTHLYPMAHAVRDKILEFLEFDAEIARDLQSFDLR</sequence>
<dbReference type="PANTHER" id="PTHR46018">
    <property type="entry name" value="ZINC PHOSPHODIESTERASE ELAC PROTEIN 1"/>
    <property type="match status" value="1"/>
</dbReference>
<dbReference type="GO" id="GO:0042781">
    <property type="term" value="F:3'-tRNA processing endoribonuclease activity"/>
    <property type="evidence" value="ECO:0007669"/>
    <property type="project" value="TreeGrafter"/>
</dbReference>
<dbReference type="EMBL" id="DSLA01000095">
    <property type="protein sequence ID" value="HEH35722.1"/>
    <property type="molecule type" value="Genomic_DNA"/>
</dbReference>
<evidence type="ECO:0000313" key="2">
    <source>
        <dbReference type="EMBL" id="HEH35722.1"/>
    </source>
</evidence>
<dbReference type="SUPFAM" id="SSF56281">
    <property type="entry name" value="Metallo-hydrolase/oxidoreductase"/>
    <property type="match status" value="1"/>
</dbReference>
<protein>
    <submittedName>
        <fullName evidence="2">MBL fold metallo-hydrolase</fullName>
    </submittedName>
</protein>
<dbReference type="AlphaFoldDB" id="A0A7J2TL23"/>
<gene>
    <name evidence="2" type="ORF">ENP88_06195</name>
</gene>
<reference evidence="2" key="1">
    <citation type="journal article" date="2020" name="mSystems">
        <title>Genome- and Community-Level Interaction Insights into Carbon Utilization and Element Cycling Functions of Hydrothermarchaeota in Hydrothermal Sediment.</title>
        <authorList>
            <person name="Zhou Z."/>
            <person name="Liu Y."/>
            <person name="Xu W."/>
            <person name="Pan J."/>
            <person name="Luo Z.H."/>
            <person name="Li M."/>
        </authorList>
    </citation>
    <scope>NUCLEOTIDE SEQUENCE [LARGE SCALE GENOMIC DNA]</scope>
    <source>
        <strain evidence="2">SpSt-26</strain>
    </source>
</reference>
<dbReference type="SMART" id="SM00849">
    <property type="entry name" value="Lactamase_B"/>
    <property type="match status" value="1"/>
</dbReference>
<organism evidence="2">
    <name type="scientific">Archaeoglobus fulgidus</name>
    <dbReference type="NCBI Taxonomy" id="2234"/>
    <lineage>
        <taxon>Archaea</taxon>
        <taxon>Methanobacteriati</taxon>
        <taxon>Methanobacteriota</taxon>
        <taxon>Archaeoglobi</taxon>
        <taxon>Archaeoglobales</taxon>
        <taxon>Archaeoglobaceae</taxon>
        <taxon>Archaeoglobus</taxon>
    </lineage>
</organism>
<comment type="caution">
    <text evidence="2">The sequence shown here is derived from an EMBL/GenBank/DDBJ whole genome shotgun (WGS) entry which is preliminary data.</text>
</comment>
<dbReference type="PANTHER" id="PTHR46018:SF3">
    <property type="entry name" value="ARYLSULFATASE"/>
    <property type="match status" value="1"/>
</dbReference>
<dbReference type="InterPro" id="IPR001279">
    <property type="entry name" value="Metallo-B-lactamas"/>
</dbReference>
<feature type="domain" description="Metallo-beta-lactamase" evidence="1">
    <location>
        <begin position="18"/>
        <end position="203"/>
    </location>
</feature>
<dbReference type="InterPro" id="IPR036866">
    <property type="entry name" value="RibonucZ/Hydroxyglut_hydro"/>
</dbReference>
<keyword evidence="2" id="KW-0378">Hydrolase</keyword>
<dbReference type="Pfam" id="PF23023">
    <property type="entry name" value="Anti-Pycsar_Apyc1"/>
    <property type="match status" value="1"/>
</dbReference>
<name>A0A7J2TL23_ARCFL</name>
<evidence type="ECO:0000259" key="1">
    <source>
        <dbReference type="SMART" id="SM00849"/>
    </source>
</evidence>
<dbReference type="Gene3D" id="3.60.15.10">
    <property type="entry name" value="Ribonuclease Z/Hydroxyacylglutathione hydrolase-like"/>
    <property type="match status" value="1"/>
</dbReference>
<accession>A0A7J2TL23</accession>
<proteinExistence type="predicted"/>